<accession>A0A8R2D3S8</accession>
<dbReference type="OrthoDB" id="6572669at2759"/>
<keyword evidence="1" id="KW-0862">Zinc</keyword>
<dbReference type="Proteomes" id="UP000007819">
    <property type="component" value="Chromosome A2"/>
</dbReference>
<dbReference type="GeneID" id="103308754"/>
<dbReference type="KEGG" id="api:103308754"/>
<keyword evidence="1" id="KW-0863">Zinc-finger</keyword>
<dbReference type="PROSITE" id="PS50157">
    <property type="entry name" value="ZINC_FINGER_C2H2_2"/>
    <property type="match status" value="1"/>
</dbReference>
<evidence type="ECO:0000313" key="3">
    <source>
        <dbReference type="EnsemblMetazoa" id="XP_016658212.1"/>
    </source>
</evidence>
<dbReference type="PANTHER" id="PTHR33936:SF24">
    <property type="entry name" value="C2H2-TYPE DOMAIN-CONTAINING PROTEIN"/>
    <property type="match status" value="1"/>
</dbReference>
<reference evidence="4" key="1">
    <citation type="submission" date="2010-06" db="EMBL/GenBank/DDBJ databases">
        <authorList>
            <person name="Jiang H."/>
            <person name="Abraham K."/>
            <person name="Ali S."/>
            <person name="Alsbrooks S.L."/>
            <person name="Anim B.N."/>
            <person name="Anosike U.S."/>
            <person name="Attaway T."/>
            <person name="Bandaranaike D.P."/>
            <person name="Battles P.K."/>
            <person name="Bell S.N."/>
            <person name="Bell A.V."/>
            <person name="Beltran B."/>
            <person name="Bickham C."/>
            <person name="Bustamante Y."/>
            <person name="Caleb T."/>
            <person name="Canada A."/>
            <person name="Cardenas V."/>
            <person name="Carter K."/>
            <person name="Chacko J."/>
            <person name="Chandrabose M.N."/>
            <person name="Chavez D."/>
            <person name="Chavez A."/>
            <person name="Chen L."/>
            <person name="Chu H.-S."/>
            <person name="Claassen K.J."/>
            <person name="Cockrell R."/>
            <person name="Collins M."/>
            <person name="Cooper J.A."/>
            <person name="Cree A."/>
            <person name="Curry S.M."/>
            <person name="Da Y."/>
            <person name="Dao M.D."/>
            <person name="Das B."/>
            <person name="Davila M.-L."/>
            <person name="Davy-Carroll L."/>
            <person name="Denson S."/>
            <person name="Dinh H."/>
            <person name="Ebong V.E."/>
            <person name="Edwards J.R."/>
            <person name="Egan A."/>
            <person name="El-Daye J."/>
            <person name="Escobedo L."/>
            <person name="Fernandez S."/>
            <person name="Fernando P.R."/>
            <person name="Flagg N."/>
            <person name="Forbes L.D."/>
            <person name="Fowler R.G."/>
            <person name="Fu Q."/>
            <person name="Gabisi R.A."/>
            <person name="Ganer J."/>
            <person name="Garbino Pronczuk A."/>
            <person name="Garcia R.M."/>
            <person name="Garner T."/>
            <person name="Garrett T.E."/>
            <person name="Gonzalez D.A."/>
            <person name="Hamid H."/>
            <person name="Hawkins E.S."/>
            <person name="Hirani K."/>
            <person name="Hogues M.E."/>
            <person name="Hollins B."/>
            <person name="Hsiao C.-H."/>
            <person name="Jabil R."/>
            <person name="James M.L."/>
            <person name="Jhangiani S.N."/>
            <person name="Johnson B."/>
            <person name="Johnson Q."/>
            <person name="Joshi V."/>
            <person name="Kalu J.B."/>
            <person name="Kam C."/>
            <person name="Kashfia A."/>
            <person name="Keebler J."/>
            <person name="Kisamo H."/>
            <person name="Kovar C.L."/>
            <person name="Lago L.A."/>
            <person name="Lai C.-Y."/>
            <person name="Laidlaw J."/>
            <person name="Lara F."/>
            <person name="Le T.-K."/>
            <person name="Lee S.L."/>
            <person name="Legall F.H."/>
            <person name="Lemon S.J."/>
            <person name="Lewis L.R."/>
            <person name="Li B."/>
            <person name="Liu Y."/>
            <person name="Liu Y.-S."/>
            <person name="Lopez J."/>
            <person name="Lozado R.J."/>
            <person name="Lu J."/>
            <person name="Madu R.C."/>
            <person name="Maheshwari M."/>
            <person name="Maheshwari R."/>
            <person name="Malloy K."/>
            <person name="Martinez E."/>
            <person name="Mathew T."/>
            <person name="Mercado I.C."/>
            <person name="Mercado C."/>
            <person name="Meyer B."/>
            <person name="Montgomery K."/>
            <person name="Morgan M.B."/>
            <person name="Munidasa M."/>
            <person name="Nazareth L.V."/>
            <person name="Nelson J."/>
            <person name="Ng B.M."/>
            <person name="Nguyen N.B."/>
            <person name="Nguyen P.Q."/>
            <person name="Nguyen T."/>
            <person name="Obregon M."/>
            <person name="Okwuonu G.O."/>
            <person name="Onwere C.G."/>
            <person name="Orozco G."/>
            <person name="Parra A."/>
            <person name="Patel S."/>
            <person name="Patil S."/>
            <person name="Perez A."/>
            <person name="Perez Y."/>
            <person name="Pham C."/>
            <person name="Primus E.L."/>
            <person name="Pu L.-L."/>
            <person name="Puazo M."/>
            <person name="Qin X."/>
            <person name="Quiroz J.B."/>
            <person name="Reese J."/>
            <person name="Richards S."/>
            <person name="Rives C.M."/>
            <person name="Robberts R."/>
            <person name="Ruiz S.J."/>
            <person name="Ruiz M.J."/>
            <person name="Santibanez J."/>
            <person name="Schneider B.W."/>
            <person name="Sisson I."/>
            <person name="Smith M."/>
            <person name="Sodergren E."/>
            <person name="Song X.-Z."/>
            <person name="Song B.B."/>
            <person name="Summersgill H."/>
            <person name="Thelus R."/>
            <person name="Thornton R.D."/>
            <person name="Trejos Z.Y."/>
            <person name="Usmani K."/>
            <person name="Vattathil S."/>
            <person name="Villasana D."/>
            <person name="Walker D.L."/>
            <person name="Wang S."/>
            <person name="Wang K."/>
            <person name="White C.S."/>
            <person name="Williams A.C."/>
            <person name="Williamson J."/>
            <person name="Wilson K."/>
            <person name="Woghiren I.O."/>
            <person name="Woodworth J.R."/>
            <person name="Worley K.C."/>
            <person name="Wright R.A."/>
            <person name="Wu W."/>
            <person name="Young L."/>
            <person name="Zhang L."/>
            <person name="Zhang J."/>
            <person name="Zhu Y."/>
            <person name="Muzny D.M."/>
            <person name="Weinstock G."/>
            <person name="Gibbs R.A."/>
        </authorList>
    </citation>
    <scope>NUCLEOTIDE SEQUENCE [LARGE SCALE GENOMIC DNA]</scope>
    <source>
        <strain evidence="4">LSR1</strain>
    </source>
</reference>
<dbReference type="PROSITE" id="PS00028">
    <property type="entry name" value="ZINC_FINGER_C2H2_1"/>
    <property type="match status" value="2"/>
</dbReference>
<dbReference type="EnsemblMetazoa" id="XM_016802723.2">
    <property type="protein sequence ID" value="XP_016658212.1"/>
    <property type="gene ID" value="LOC103308754"/>
</dbReference>
<organism evidence="3 4">
    <name type="scientific">Acyrthosiphon pisum</name>
    <name type="common">Pea aphid</name>
    <dbReference type="NCBI Taxonomy" id="7029"/>
    <lineage>
        <taxon>Eukaryota</taxon>
        <taxon>Metazoa</taxon>
        <taxon>Ecdysozoa</taxon>
        <taxon>Arthropoda</taxon>
        <taxon>Hexapoda</taxon>
        <taxon>Insecta</taxon>
        <taxon>Pterygota</taxon>
        <taxon>Neoptera</taxon>
        <taxon>Paraneoptera</taxon>
        <taxon>Hemiptera</taxon>
        <taxon>Sternorrhyncha</taxon>
        <taxon>Aphidomorpha</taxon>
        <taxon>Aphidoidea</taxon>
        <taxon>Aphididae</taxon>
        <taxon>Macrosiphini</taxon>
        <taxon>Acyrthosiphon</taxon>
    </lineage>
</organism>
<proteinExistence type="predicted"/>
<keyword evidence="4" id="KW-1185">Reference proteome</keyword>
<dbReference type="InterPro" id="IPR052797">
    <property type="entry name" value="RegFact_GeneExpr_CellDeath"/>
</dbReference>
<dbReference type="SMART" id="SM00355">
    <property type="entry name" value="ZnF_C2H2"/>
    <property type="match status" value="3"/>
</dbReference>
<dbReference type="AlphaFoldDB" id="A0A8R2D3S8"/>
<dbReference type="InterPro" id="IPR013087">
    <property type="entry name" value="Znf_C2H2_type"/>
</dbReference>
<reference evidence="3" key="2">
    <citation type="submission" date="2022-06" db="UniProtKB">
        <authorList>
            <consortium name="EnsemblMetazoa"/>
        </authorList>
    </citation>
    <scope>IDENTIFICATION</scope>
</reference>
<feature type="domain" description="C2H2-type" evidence="2">
    <location>
        <begin position="6"/>
        <end position="38"/>
    </location>
</feature>
<dbReference type="GO" id="GO:0008270">
    <property type="term" value="F:zinc ion binding"/>
    <property type="evidence" value="ECO:0007669"/>
    <property type="project" value="UniProtKB-KW"/>
</dbReference>
<dbReference type="RefSeq" id="XP_016658212.1">
    <property type="nucleotide sequence ID" value="XM_016802723.2"/>
</dbReference>
<evidence type="ECO:0000313" key="4">
    <source>
        <dbReference type="Proteomes" id="UP000007819"/>
    </source>
</evidence>
<dbReference type="PANTHER" id="PTHR33936">
    <property type="entry name" value="PROTEIN CBG17840"/>
    <property type="match status" value="1"/>
</dbReference>
<dbReference type="Gene3D" id="3.30.160.60">
    <property type="entry name" value="Classic Zinc Finger"/>
    <property type="match status" value="1"/>
</dbReference>
<evidence type="ECO:0000256" key="1">
    <source>
        <dbReference type="PROSITE-ProRule" id="PRU00042"/>
    </source>
</evidence>
<sequence length="233" mass="27313">MEKTVIKCTDCEATFTLKKNMYAHCRNIHKIEHLSKKPKMSQCHICDVKFVNKKCLFQHMKTFHNNSTNEKHTRIICPYDLCEEYLFTSLKLREHLCVKHNITVELEEITFDNLKEFETWKQKIEKETVSMYVLDTGAKKLFNGILKQYYFCHRSLNYRKSGNNLRLMKSMGSNKIGKTCPSKLETTIVETNGVASVKVKYWKTHCGHAQEIGRLKIDKENRAMIAGSLFIYI</sequence>
<evidence type="ECO:0000259" key="2">
    <source>
        <dbReference type="PROSITE" id="PS50157"/>
    </source>
</evidence>
<name>A0A8R2D3S8_ACYPI</name>
<protein>
    <recommendedName>
        <fullName evidence="2">C2H2-type domain-containing protein</fullName>
    </recommendedName>
</protein>
<keyword evidence="1" id="KW-0479">Metal-binding</keyword>